<comment type="caution">
    <text evidence="1">The sequence shown here is derived from an EMBL/GenBank/DDBJ whole genome shotgun (WGS) entry which is preliminary data.</text>
</comment>
<reference evidence="1" key="1">
    <citation type="journal article" date="2014" name="Front. Microbiol.">
        <title>High frequency of phylogenetically diverse reductive dehalogenase-homologous genes in deep subseafloor sedimentary metagenomes.</title>
        <authorList>
            <person name="Kawai M."/>
            <person name="Futagami T."/>
            <person name="Toyoda A."/>
            <person name="Takaki Y."/>
            <person name="Nishi S."/>
            <person name="Hori S."/>
            <person name="Arai W."/>
            <person name="Tsubouchi T."/>
            <person name="Morono Y."/>
            <person name="Uchiyama I."/>
            <person name="Ito T."/>
            <person name="Fujiyama A."/>
            <person name="Inagaki F."/>
            <person name="Takami H."/>
        </authorList>
    </citation>
    <scope>NUCLEOTIDE SEQUENCE</scope>
    <source>
        <strain evidence="1">Expedition CK06-06</strain>
    </source>
</reference>
<accession>X0UJ32</accession>
<sequence length="46" mass="5331">SGDQLKTHANINKARKILSYNPTTKPKDGLRKEVEWFKANLLTKNY</sequence>
<dbReference type="AlphaFoldDB" id="X0UJ32"/>
<name>X0UJ32_9ZZZZ</name>
<evidence type="ECO:0008006" key="2">
    <source>
        <dbReference type="Google" id="ProtNLM"/>
    </source>
</evidence>
<dbReference type="InterPro" id="IPR036291">
    <property type="entry name" value="NAD(P)-bd_dom_sf"/>
</dbReference>
<dbReference type="Gene3D" id="3.90.25.10">
    <property type="entry name" value="UDP-galactose 4-epimerase, domain 1"/>
    <property type="match status" value="1"/>
</dbReference>
<feature type="non-terminal residue" evidence="1">
    <location>
        <position position="1"/>
    </location>
</feature>
<gene>
    <name evidence="1" type="ORF">S01H1_23870</name>
</gene>
<dbReference type="EMBL" id="BARS01013950">
    <property type="protein sequence ID" value="GAF88475.1"/>
    <property type="molecule type" value="Genomic_DNA"/>
</dbReference>
<dbReference type="SUPFAM" id="SSF51735">
    <property type="entry name" value="NAD(P)-binding Rossmann-fold domains"/>
    <property type="match status" value="1"/>
</dbReference>
<organism evidence="1">
    <name type="scientific">marine sediment metagenome</name>
    <dbReference type="NCBI Taxonomy" id="412755"/>
    <lineage>
        <taxon>unclassified sequences</taxon>
        <taxon>metagenomes</taxon>
        <taxon>ecological metagenomes</taxon>
    </lineage>
</organism>
<proteinExistence type="predicted"/>
<protein>
    <recommendedName>
        <fullName evidence="2">NAD(P)-binding domain-containing protein</fullName>
    </recommendedName>
</protein>
<evidence type="ECO:0000313" key="1">
    <source>
        <dbReference type="EMBL" id="GAF88475.1"/>
    </source>
</evidence>